<keyword evidence="1" id="KW-0472">Membrane</keyword>
<gene>
    <name evidence="2" type="ORF">GCM10007888_15940</name>
</gene>
<keyword evidence="1" id="KW-1133">Transmembrane helix</keyword>
<protein>
    <submittedName>
        <fullName evidence="2">Uncharacterized protein</fullName>
    </submittedName>
</protein>
<name>A0ABQ6DK84_9HYPH</name>
<dbReference type="Proteomes" id="UP001156856">
    <property type="component" value="Unassembled WGS sequence"/>
</dbReference>
<keyword evidence="1" id="KW-0812">Transmembrane</keyword>
<reference evidence="3" key="1">
    <citation type="journal article" date="2019" name="Int. J. Syst. Evol. Microbiol.">
        <title>The Global Catalogue of Microorganisms (GCM) 10K type strain sequencing project: providing services to taxonomists for standard genome sequencing and annotation.</title>
        <authorList>
            <consortium name="The Broad Institute Genomics Platform"/>
            <consortium name="The Broad Institute Genome Sequencing Center for Infectious Disease"/>
            <person name="Wu L."/>
            <person name="Ma J."/>
        </authorList>
    </citation>
    <scope>NUCLEOTIDE SEQUENCE [LARGE SCALE GENOMIC DNA]</scope>
    <source>
        <strain evidence="3">NBRC 107715</strain>
    </source>
</reference>
<accession>A0ABQ6DK84</accession>
<organism evidence="2 3">
    <name type="scientific">Methylobacterium oxalidis</name>
    <dbReference type="NCBI Taxonomy" id="944322"/>
    <lineage>
        <taxon>Bacteria</taxon>
        <taxon>Pseudomonadati</taxon>
        <taxon>Pseudomonadota</taxon>
        <taxon>Alphaproteobacteria</taxon>
        <taxon>Hyphomicrobiales</taxon>
        <taxon>Methylobacteriaceae</taxon>
        <taxon>Methylobacterium</taxon>
    </lineage>
</organism>
<dbReference type="RefSeq" id="WP_280525377.1">
    <property type="nucleotide sequence ID" value="NZ_BJZU01000237.1"/>
</dbReference>
<feature type="transmembrane region" description="Helical" evidence="1">
    <location>
        <begin position="20"/>
        <end position="40"/>
    </location>
</feature>
<sequence>MHTETTTRSDAFPATGPSFAAALCGFLSTTVATTMVMFLLSSV</sequence>
<evidence type="ECO:0000313" key="3">
    <source>
        <dbReference type="Proteomes" id="UP001156856"/>
    </source>
</evidence>
<proteinExistence type="predicted"/>
<keyword evidence="3" id="KW-1185">Reference proteome</keyword>
<evidence type="ECO:0000256" key="1">
    <source>
        <dbReference type="SAM" id="Phobius"/>
    </source>
</evidence>
<dbReference type="EMBL" id="BSPK01000019">
    <property type="protein sequence ID" value="GLS63213.1"/>
    <property type="molecule type" value="Genomic_DNA"/>
</dbReference>
<evidence type="ECO:0000313" key="2">
    <source>
        <dbReference type="EMBL" id="GLS63213.1"/>
    </source>
</evidence>
<comment type="caution">
    <text evidence="2">The sequence shown here is derived from an EMBL/GenBank/DDBJ whole genome shotgun (WGS) entry which is preliminary data.</text>
</comment>